<dbReference type="Proteomes" id="UP001479436">
    <property type="component" value="Unassembled WGS sequence"/>
</dbReference>
<keyword evidence="4" id="KW-1185">Reference proteome</keyword>
<name>A0ABR2WY40_9FUNG</name>
<dbReference type="EMBL" id="JASJQH010000159">
    <property type="protein sequence ID" value="KAK9766389.1"/>
    <property type="molecule type" value="Genomic_DNA"/>
</dbReference>
<dbReference type="SUPFAM" id="SSF82199">
    <property type="entry name" value="SET domain"/>
    <property type="match status" value="1"/>
</dbReference>
<keyword evidence="1" id="KW-0812">Transmembrane</keyword>
<dbReference type="Pfam" id="PF00856">
    <property type="entry name" value="SET"/>
    <property type="match status" value="1"/>
</dbReference>
<evidence type="ECO:0000313" key="4">
    <source>
        <dbReference type="Proteomes" id="UP001479436"/>
    </source>
</evidence>
<dbReference type="InterPro" id="IPR001214">
    <property type="entry name" value="SET_dom"/>
</dbReference>
<evidence type="ECO:0000313" key="3">
    <source>
        <dbReference type="EMBL" id="KAK9766389.1"/>
    </source>
</evidence>
<gene>
    <name evidence="3" type="ORF">K7432_004556</name>
</gene>
<evidence type="ECO:0000259" key="2">
    <source>
        <dbReference type="PROSITE" id="PS50280"/>
    </source>
</evidence>
<dbReference type="PROSITE" id="PS50280">
    <property type="entry name" value="SET"/>
    <property type="match status" value="1"/>
</dbReference>
<dbReference type="SMART" id="SM00317">
    <property type="entry name" value="SET"/>
    <property type="match status" value="1"/>
</dbReference>
<feature type="domain" description="SET" evidence="2">
    <location>
        <begin position="150"/>
        <end position="265"/>
    </location>
</feature>
<keyword evidence="1" id="KW-0472">Membrane</keyword>
<dbReference type="InterPro" id="IPR046341">
    <property type="entry name" value="SET_dom_sf"/>
</dbReference>
<accession>A0ABR2WY40</accession>
<protein>
    <recommendedName>
        <fullName evidence="2">SET domain-containing protein</fullName>
    </recommendedName>
</protein>
<reference evidence="3 4" key="1">
    <citation type="submission" date="2023-04" db="EMBL/GenBank/DDBJ databases">
        <title>Genome of Basidiobolus ranarum AG-B5.</title>
        <authorList>
            <person name="Stajich J.E."/>
            <person name="Carter-House D."/>
            <person name="Gryganskyi A."/>
        </authorList>
    </citation>
    <scope>NUCLEOTIDE SEQUENCE [LARGE SCALE GENOMIC DNA]</scope>
    <source>
        <strain evidence="3 4">AG-B5</strain>
    </source>
</reference>
<feature type="transmembrane region" description="Helical" evidence="1">
    <location>
        <begin position="15"/>
        <end position="31"/>
    </location>
</feature>
<keyword evidence="1" id="KW-1133">Transmembrane helix</keyword>
<proteinExistence type="predicted"/>
<dbReference type="Gene3D" id="2.170.270.10">
    <property type="entry name" value="SET domain"/>
    <property type="match status" value="1"/>
</dbReference>
<comment type="caution">
    <text evidence="3">The sequence shown here is derived from an EMBL/GenBank/DDBJ whole genome shotgun (WGS) entry which is preliminary data.</text>
</comment>
<organism evidence="3 4">
    <name type="scientific">Basidiobolus ranarum</name>
    <dbReference type="NCBI Taxonomy" id="34480"/>
    <lineage>
        <taxon>Eukaryota</taxon>
        <taxon>Fungi</taxon>
        <taxon>Fungi incertae sedis</taxon>
        <taxon>Zoopagomycota</taxon>
        <taxon>Entomophthoromycotina</taxon>
        <taxon>Basidiobolomycetes</taxon>
        <taxon>Basidiobolales</taxon>
        <taxon>Basidiobolaceae</taxon>
        <taxon>Basidiobolus</taxon>
    </lineage>
</organism>
<sequence length="276" mass="32151">MTQALQNTQQPKSRLYLIHTAIYAFLFYYFAHQYFGINHAADTHYSGDNQLHAYEETIAKQNHLLSAIMNKEPPRAEAGVRKFYQQDFLHFHQVVPLNKMVADPNIERFLDSHDITTDSEYPEYVDDEASLIYLAQKYGPFIEKGTANDKRMYVRWVDDDRGYGLYSSINIPGGSVLGVFGGVITNESYTTDYMWSYKGNVLDDQGNKIDLGIDAKAYGNWFRFANHHDEPNARGIYVPYKNRWYVMYVAQENIPADQQIYVSYGYNYWTQRTKIL</sequence>
<evidence type="ECO:0000256" key="1">
    <source>
        <dbReference type="SAM" id="Phobius"/>
    </source>
</evidence>